<sequence length="207" mass="24666">MDIRKYQLNILCLLLFPLSAAGQEWSKQDSLRLQQMLESDQEIKINRKLIEKVEQKMYSRKPFVDFDPTLPTLKSSTIFSKPSIHTYKMFQKPGSTFLPTYSWLRINKNLILHSKSDFAENSNHFHIQSQMEYKLSSRWSLDIYGSQNLDTRRYRGLPSEVEPTKLGSNVVFKINKNWKIKTGMQYQYNAIRKRWEWIPQVSVSYEW</sequence>
<dbReference type="Proteomes" id="UP000487596">
    <property type="component" value="Unassembled WGS sequence"/>
</dbReference>
<evidence type="ECO:0000313" key="8">
    <source>
        <dbReference type="Proteomes" id="UP000285503"/>
    </source>
</evidence>
<reference evidence="9 10" key="4">
    <citation type="journal article" date="2019" name="Nat. Med.">
        <title>A library of human gut bacterial isolates paired with longitudinal multiomics data enables mechanistic microbiome research.</title>
        <authorList>
            <person name="Poyet M."/>
            <person name="Groussin M."/>
            <person name="Gibbons S.M."/>
            <person name="Avila-Pacheco J."/>
            <person name="Jiang X."/>
            <person name="Kearney S.M."/>
            <person name="Perrotta A.R."/>
            <person name="Berdy B."/>
            <person name="Zhao S."/>
            <person name="Lieberman T.D."/>
            <person name="Swanson P.K."/>
            <person name="Smith M."/>
            <person name="Roesemann S."/>
            <person name="Alexander J.E."/>
            <person name="Rich S.A."/>
            <person name="Livny J."/>
            <person name="Vlamakis H."/>
            <person name="Clish C."/>
            <person name="Bullock K."/>
            <person name="Deik A."/>
            <person name="Scott J."/>
            <person name="Pierce K.A."/>
            <person name="Xavier R.J."/>
            <person name="Alm E.J."/>
        </authorList>
    </citation>
    <scope>NUCLEOTIDE SEQUENCE [LARGE SCALE GENOMIC DNA]</scope>
    <source>
        <strain evidence="3 9">BIOML-A16</strain>
        <strain evidence="2 12">BIOML-A62</strain>
        <strain evidence="4 10">BIOML-A7</strain>
        <strain evidence="1 11">BIOML-A73</strain>
    </source>
</reference>
<dbReference type="Proteomes" id="UP000471447">
    <property type="component" value="Unassembled WGS sequence"/>
</dbReference>
<reference evidence="5 8" key="3">
    <citation type="submission" date="2018-08" db="EMBL/GenBank/DDBJ databases">
        <title>A genome reference for cultivated species of the human gut microbiota.</title>
        <authorList>
            <person name="Zou Y."/>
            <person name="Xue W."/>
            <person name="Luo G."/>
        </authorList>
    </citation>
    <scope>NUCLEOTIDE SEQUENCE [LARGE SCALE GENOMIC DNA]</scope>
    <source>
        <strain evidence="5 8">AF46-11NS</strain>
    </source>
</reference>
<dbReference type="Proteomes" id="UP000285503">
    <property type="component" value="Unassembled WGS sequence"/>
</dbReference>
<dbReference type="EMBL" id="WDCP01000104">
    <property type="protein sequence ID" value="KAB6335978.1"/>
    <property type="molecule type" value="Genomic_DNA"/>
</dbReference>
<dbReference type="Proteomes" id="UP000183766">
    <property type="component" value="Unassembled WGS sequence"/>
</dbReference>
<dbReference type="EMBL" id="WDCG01000011">
    <property type="protein sequence ID" value="KAB6423274.1"/>
    <property type="molecule type" value="Genomic_DNA"/>
</dbReference>
<dbReference type="EMBL" id="QRNE01000006">
    <property type="protein sequence ID" value="RHK29425.1"/>
    <property type="molecule type" value="Genomic_DNA"/>
</dbReference>
<evidence type="ECO:0000313" key="6">
    <source>
        <dbReference type="EMBL" id="SFM53843.1"/>
    </source>
</evidence>
<dbReference type="InterPro" id="IPR032338">
    <property type="entry name" value="DUF4858"/>
</dbReference>
<reference evidence="7" key="1">
    <citation type="submission" date="2016-10" db="EMBL/GenBank/DDBJ databases">
        <authorList>
            <person name="Varghese N."/>
            <person name="Submissions S."/>
        </authorList>
    </citation>
    <scope>NUCLEOTIDE SEQUENCE [LARGE SCALE GENOMIC DNA]</scope>
    <source>
        <strain evidence="7">NLAE-zl-C202</strain>
    </source>
</reference>
<evidence type="ECO:0000313" key="12">
    <source>
        <dbReference type="Proteomes" id="UP000487596"/>
    </source>
</evidence>
<evidence type="ECO:0000313" key="3">
    <source>
        <dbReference type="EMBL" id="KAB6335978.1"/>
    </source>
</evidence>
<reference evidence="6" key="2">
    <citation type="submission" date="2016-10" db="EMBL/GenBank/DDBJ databases">
        <authorList>
            <person name="de Groot N.N."/>
        </authorList>
    </citation>
    <scope>NUCLEOTIDE SEQUENCE [LARGE SCALE GENOMIC DNA]</scope>
    <source>
        <strain evidence="6">NLAE-zl-C202</strain>
    </source>
</reference>
<dbReference type="EMBL" id="FOUM01000006">
    <property type="protein sequence ID" value="SFM53843.1"/>
    <property type="molecule type" value="Genomic_DNA"/>
</dbReference>
<evidence type="ECO:0000313" key="7">
    <source>
        <dbReference type="Proteomes" id="UP000183766"/>
    </source>
</evidence>
<dbReference type="RefSeq" id="WP_004312789.1">
    <property type="nucleotide sequence ID" value="NZ_CABKPA010000035.1"/>
</dbReference>
<gene>
    <name evidence="5" type="ORF">DW075_02685</name>
    <name evidence="2" type="ORF">GA424_04400</name>
    <name evidence="1" type="ORF">GA560_01550</name>
    <name evidence="4" type="ORF">GAZ26_12760</name>
    <name evidence="3" type="ORF">GAZ43_24315</name>
    <name evidence="6" type="ORF">SAMN05216250_106101</name>
</gene>
<dbReference type="GeneID" id="69480364"/>
<protein>
    <submittedName>
        <fullName evidence="3">DUF4858 domain-containing protein</fullName>
    </submittedName>
</protein>
<accession>A0A173YPF4</accession>
<evidence type="ECO:0000313" key="4">
    <source>
        <dbReference type="EMBL" id="KAB6423274.1"/>
    </source>
</evidence>
<evidence type="ECO:0000313" key="2">
    <source>
        <dbReference type="EMBL" id="KAB6142192.1"/>
    </source>
</evidence>
<evidence type="ECO:0000313" key="9">
    <source>
        <dbReference type="Proteomes" id="UP000438288"/>
    </source>
</evidence>
<evidence type="ECO:0000313" key="1">
    <source>
        <dbReference type="EMBL" id="KAB6086896.1"/>
    </source>
</evidence>
<dbReference type="Pfam" id="PF16150">
    <property type="entry name" value="DUF4858"/>
    <property type="match status" value="1"/>
</dbReference>
<dbReference type="AlphaFoldDB" id="A0A173YPF4"/>
<evidence type="ECO:0000313" key="11">
    <source>
        <dbReference type="Proteomes" id="UP000474077"/>
    </source>
</evidence>
<dbReference type="EMBL" id="WDEH01000004">
    <property type="protein sequence ID" value="KAB6142192.1"/>
    <property type="molecule type" value="Genomic_DNA"/>
</dbReference>
<evidence type="ECO:0000313" key="5">
    <source>
        <dbReference type="EMBL" id="RHK29425.1"/>
    </source>
</evidence>
<dbReference type="Proteomes" id="UP000474077">
    <property type="component" value="Unassembled WGS sequence"/>
</dbReference>
<organism evidence="3 9">
    <name type="scientific">Bacteroides xylanisolvens</name>
    <dbReference type="NCBI Taxonomy" id="371601"/>
    <lineage>
        <taxon>Bacteria</taxon>
        <taxon>Pseudomonadati</taxon>
        <taxon>Bacteroidota</taxon>
        <taxon>Bacteroidia</taxon>
        <taxon>Bacteroidales</taxon>
        <taxon>Bacteroidaceae</taxon>
        <taxon>Bacteroides</taxon>
    </lineage>
</organism>
<dbReference type="EMBL" id="WDER01000002">
    <property type="protein sequence ID" value="KAB6086896.1"/>
    <property type="molecule type" value="Genomic_DNA"/>
</dbReference>
<name>A0A173YPF4_9BACE</name>
<proteinExistence type="predicted"/>
<dbReference type="Proteomes" id="UP000438288">
    <property type="component" value="Unassembled WGS sequence"/>
</dbReference>
<evidence type="ECO:0000313" key="10">
    <source>
        <dbReference type="Proteomes" id="UP000471447"/>
    </source>
</evidence>